<name>A0AAV4RE02_CAEEX</name>
<dbReference type="Proteomes" id="UP001054945">
    <property type="component" value="Unassembled WGS sequence"/>
</dbReference>
<protein>
    <submittedName>
        <fullName evidence="1">Uncharacterized protein</fullName>
    </submittedName>
</protein>
<dbReference type="EMBL" id="BPLR01007839">
    <property type="protein sequence ID" value="GIY20104.1"/>
    <property type="molecule type" value="Genomic_DNA"/>
</dbReference>
<evidence type="ECO:0000313" key="2">
    <source>
        <dbReference type="Proteomes" id="UP001054945"/>
    </source>
</evidence>
<organism evidence="1 2">
    <name type="scientific">Caerostris extrusa</name>
    <name type="common">Bark spider</name>
    <name type="synonym">Caerostris bankana</name>
    <dbReference type="NCBI Taxonomy" id="172846"/>
    <lineage>
        <taxon>Eukaryota</taxon>
        <taxon>Metazoa</taxon>
        <taxon>Ecdysozoa</taxon>
        <taxon>Arthropoda</taxon>
        <taxon>Chelicerata</taxon>
        <taxon>Arachnida</taxon>
        <taxon>Araneae</taxon>
        <taxon>Araneomorphae</taxon>
        <taxon>Entelegynae</taxon>
        <taxon>Araneoidea</taxon>
        <taxon>Araneidae</taxon>
        <taxon>Caerostris</taxon>
    </lineage>
</organism>
<proteinExistence type="predicted"/>
<comment type="caution">
    <text evidence="1">The sequence shown here is derived from an EMBL/GenBank/DDBJ whole genome shotgun (WGS) entry which is preliminary data.</text>
</comment>
<evidence type="ECO:0000313" key="1">
    <source>
        <dbReference type="EMBL" id="GIY20104.1"/>
    </source>
</evidence>
<keyword evidence="2" id="KW-1185">Reference proteome</keyword>
<dbReference type="AlphaFoldDB" id="A0AAV4RE02"/>
<gene>
    <name evidence="1" type="ORF">CEXT_332361</name>
</gene>
<reference evidence="1 2" key="1">
    <citation type="submission" date="2021-06" db="EMBL/GenBank/DDBJ databases">
        <title>Caerostris extrusa draft genome.</title>
        <authorList>
            <person name="Kono N."/>
            <person name="Arakawa K."/>
        </authorList>
    </citation>
    <scope>NUCLEOTIDE SEQUENCE [LARGE SCALE GENOMIC DNA]</scope>
</reference>
<accession>A0AAV4RE02</accession>
<sequence>MNTTTTLCNSARKTRFLRANVAPTVEKVPFLALPLEPKKPGTQAVCTHTGAIHLGAGKNRHLLKEHGLSFDNKTIDMTLADGRS</sequence>